<dbReference type="AlphaFoldDB" id="X8IR80"/>
<organism evidence="1 2">
    <name type="scientific">Mogibacterium timidum ATCC 33093</name>
    <dbReference type="NCBI Taxonomy" id="1401079"/>
    <lineage>
        <taxon>Bacteria</taxon>
        <taxon>Bacillati</taxon>
        <taxon>Bacillota</taxon>
        <taxon>Clostridia</taxon>
        <taxon>Peptostreptococcales</taxon>
        <taxon>Anaerovoracaceae</taxon>
        <taxon>Mogibacterium</taxon>
    </lineage>
</organism>
<dbReference type="Proteomes" id="UP000022645">
    <property type="component" value="Unassembled WGS sequence"/>
</dbReference>
<gene>
    <name evidence="1" type="ORF">HMPREF0581_0674</name>
</gene>
<name>X8IR80_9FIRM</name>
<protein>
    <submittedName>
        <fullName evidence="1">Uncharacterized protein</fullName>
    </submittedName>
</protein>
<sequence length="140" mass="16735">MFLTEKELKEKFWENYNYSGRALRYEFEAPIREGCADLVTVEMFQNQVQFNAFEFKLSDIRKAILQAKENSKFVHKSWIVIPSEKEDLISGRYKSYLKEIKYVGVIVVEEGGRWKMIHKPFYRKNIKINNSILKLMLLEI</sequence>
<reference evidence="1 2" key="1">
    <citation type="submission" date="2014-01" db="EMBL/GenBank/DDBJ databases">
        <authorList>
            <person name="Durkin A.S."/>
            <person name="McCorrison J."/>
            <person name="Torralba M."/>
            <person name="Gillis M."/>
            <person name="Haft D.H."/>
            <person name="Methe B."/>
            <person name="Sutton G."/>
            <person name="Nelson K.E."/>
        </authorList>
    </citation>
    <scope>NUCLEOTIDE SEQUENCE [LARGE SCALE GENOMIC DNA]</scope>
    <source>
        <strain evidence="1 2">ATCC 33093</strain>
    </source>
</reference>
<accession>X8IR80</accession>
<evidence type="ECO:0000313" key="2">
    <source>
        <dbReference type="Proteomes" id="UP000022645"/>
    </source>
</evidence>
<dbReference type="RefSeq" id="WP_036381643.1">
    <property type="nucleotide sequence ID" value="NZ_JALU01000024.1"/>
</dbReference>
<proteinExistence type="predicted"/>
<evidence type="ECO:0000313" key="1">
    <source>
        <dbReference type="EMBL" id="EUC51704.1"/>
    </source>
</evidence>
<comment type="caution">
    <text evidence="1">The sequence shown here is derived from an EMBL/GenBank/DDBJ whole genome shotgun (WGS) entry which is preliminary data.</text>
</comment>
<dbReference type="EMBL" id="JALU01000024">
    <property type="protein sequence ID" value="EUC51704.1"/>
    <property type="molecule type" value="Genomic_DNA"/>
</dbReference>